<evidence type="ECO:0000313" key="7">
    <source>
        <dbReference type="EMBL" id="MBS3063013.1"/>
    </source>
</evidence>
<comment type="caution">
    <text evidence="7">The sequence shown here is derived from an EMBL/GenBank/DDBJ whole genome shotgun (WGS) entry which is preliminary data.</text>
</comment>
<keyword evidence="4 7" id="KW-0808">Transferase</keyword>
<sequence length="387" mass="43292">MKFLKWAAKQFSDFLDGVVFEVLSFFYRERASVVIPAFNEQKTVRNVAQAALKSRFVGEVIVVDDGSTDKTVEVAGKLGRTRVVLHKRNLGKGLAIKTGIKHAANDVVLFLDADLQNMTPHKIDNLLWPLISGEADFVKAGFSLKRGRVTEIAVKPMMKILFPEHDFSQPISGQFGARKNFLTKIKVIDRWGIDIGIFLDAIKNRLRVVEVDIGEIVHKARSTEEKAEMSRQVMEVMLSKAGLFAERFPNVVFSEHALFSGDSVKDPIASAVIQRLKKRRFNLFLLCYGSAENAREKARQLQIGKYLVAGKNGPLELLRDFKKALKKNHVKPAETAFIGSKTFEATLFGTVGMGIAFSKQKEVCLKADRTIKSLPEILLLEEWTAPA</sequence>
<dbReference type="InterPro" id="IPR001173">
    <property type="entry name" value="Glyco_trans_2-like"/>
</dbReference>
<dbReference type="InterPro" id="IPR029044">
    <property type="entry name" value="Nucleotide-diphossugar_trans"/>
</dbReference>
<comment type="cofactor">
    <cofactor evidence="1">
        <name>Mg(2+)</name>
        <dbReference type="ChEBI" id="CHEBI:18420"/>
    </cofactor>
</comment>
<comment type="similarity">
    <text evidence="2">Belongs to the glycosyltransferase 2 family.</text>
</comment>
<dbReference type="Proteomes" id="UP000678237">
    <property type="component" value="Unassembled WGS sequence"/>
</dbReference>
<gene>
    <name evidence="7" type="ORF">J4203_04020</name>
</gene>
<evidence type="ECO:0000256" key="4">
    <source>
        <dbReference type="ARBA" id="ARBA00022679"/>
    </source>
</evidence>
<evidence type="ECO:0000256" key="3">
    <source>
        <dbReference type="ARBA" id="ARBA00022676"/>
    </source>
</evidence>
<evidence type="ECO:0000256" key="2">
    <source>
        <dbReference type="ARBA" id="ARBA00006739"/>
    </source>
</evidence>
<reference evidence="7" key="2">
    <citation type="submission" date="2021-05" db="EMBL/GenBank/DDBJ databases">
        <title>Protein family content uncovers lineage relationships and bacterial pathway maintenance mechanisms in DPANN archaea.</title>
        <authorList>
            <person name="Castelle C.J."/>
            <person name="Meheust R."/>
            <person name="Jaffe A.L."/>
            <person name="Seitz K."/>
            <person name="Gong X."/>
            <person name="Baker B.J."/>
            <person name="Banfield J.F."/>
        </authorList>
    </citation>
    <scope>NUCLEOTIDE SEQUENCE</scope>
    <source>
        <strain evidence="7">RIFCSPLOWO2_01_FULL_58_19</strain>
    </source>
</reference>
<dbReference type="InterPro" id="IPR050256">
    <property type="entry name" value="Glycosyltransferase_2"/>
</dbReference>
<dbReference type="Gene3D" id="3.90.550.10">
    <property type="entry name" value="Spore Coat Polysaccharide Biosynthesis Protein SpsA, Chain A"/>
    <property type="match status" value="1"/>
</dbReference>
<dbReference type="SUPFAM" id="SSF56784">
    <property type="entry name" value="HAD-like"/>
    <property type="match status" value="1"/>
</dbReference>
<evidence type="ECO:0000256" key="5">
    <source>
        <dbReference type="ARBA" id="ARBA00022842"/>
    </source>
</evidence>
<dbReference type="PANTHER" id="PTHR48090:SF10">
    <property type="entry name" value="GLUCOSYL-3-PHOSPHOGLYCERATE SYNTHASE"/>
    <property type="match status" value="1"/>
</dbReference>
<reference evidence="7" key="1">
    <citation type="submission" date="2021-03" db="EMBL/GenBank/DDBJ databases">
        <authorList>
            <person name="Jaffe A."/>
        </authorList>
    </citation>
    <scope>NUCLEOTIDE SEQUENCE</scope>
    <source>
        <strain evidence="7">RIFCSPLOWO2_01_FULL_58_19</strain>
    </source>
</reference>
<feature type="domain" description="Glycosyltransferase 2-like" evidence="6">
    <location>
        <begin position="32"/>
        <end position="189"/>
    </location>
</feature>
<organism evidence="7 8">
    <name type="scientific">Candidatus Iainarchaeum sp</name>
    <dbReference type="NCBI Taxonomy" id="3101447"/>
    <lineage>
        <taxon>Archaea</taxon>
        <taxon>Candidatus Iainarchaeota</taxon>
        <taxon>Candidatus Iainarchaeia</taxon>
        <taxon>Candidatus Iainarchaeales</taxon>
        <taxon>Candidatus Iainarchaeaceae</taxon>
        <taxon>Candidatus Iainarchaeum</taxon>
    </lineage>
</organism>
<dbReference type="SUPFAM" id="SSF53448">
    <property type="entry name" value="Nucleotide-diphospho-sugar transferases"/>
    <property type="match status" value="1"/>
</dbReference>
<evidence type="ECO:0000256" key="1">
    <source>
        <dbReference type="ARBA" id="ARBA00001946"/>
    </source>
</evidence>
<dbReference type="GO" id="GO:0016757">
    <property type="term" value="F:glycosyltransferase activity"/>
    <property type="evidence" value="ECO:0007669"/>
    <property type="project" value="UniProtKB-KW"/>
</dbReference>
<dbReference type="EMBL" id="JAGVWE010000003">
    <property type="protein sequence ID" value="MBS3063013.1"/>
    <property type="molecule type" value="Genomic_DNA"/>
</dbReference>
<dbReference type="InterPro" id="IPR023214">
    <property type="entry name" value="HAD_sf"/>
</dbReference>
<dbReference type="AlphaFoldDB" id="A0A8T4L6W9"/>
<dbReference type="EC" id="2.4.-.-" evidence="7"/>
<dbReference type="Pfam" id="PF00535">
    <property type="entry name" value="Glycos_transf_2"/>
    <property type="match status" value="1"/>
</dbReference>
<protein>
    <submittedName>
        <fullName evidence="7">Glycosyltransferase</fullName>
        <ecNumber evidence="7">2.4.-.-</ecNumber>
    </submittedName>
</protein>
<keyword evidence="3 7" id="KW-0328">Glycosyltransferase</keyword>
<dbReference type="InterPro" id="IPR036412">
    <property type="entry name" value="HAD-like_sf"/>
</dbReference>
<name>A0A8T4L6W9_9ARCH</name>
<accession>A0A8T4L6W9</accession>
<proteinExistence type="inferred from homology"/>
<dbReference type="PANTHER" id="PTHR48090">
    <property type="entry name" value="UNDECAPRENYL-PHOSPHATE 4-DEOXY-4-FORMAMIDO-L-ARABINOSE TRANSFERASE-RELATED"/>
    <property type="match status" value="1"/>
</dbReference>
<dbReference type="Gene3D" id="3.40.50.1000">
    <property type="entry name" value="HAD superfamily/HAD-like"/>
    <property type="match status" value="1"/>
</dbReference>
<keyword evidence="5" id="KW-0460">Magnesium</keyword>
<evidence type="ECO:0000259" key="6">
    <source>
        <dbReference type="Pfam" id="PF00535"/>
    </source>
</evidence>
<evidence type="ECO:0000313" key="8">
    <source>
        <dbReference type="Proteomes" id="UP000678237"/>
    </source>
</evidence>
<dbReference type="CDD" id="cd04179">
    <property type="entry name" value="DPM_DPG-synthase_like"/>
    <property type="match status" value="1"/>
</dbReference>